<evidence type="ECO:0000259" key="10">
    <source>
        <dbReference type="PROSITE" id="PS50112"/>
    </source>
</evidence>
<keyword evidence="8" id="KW-0902">Two-component regulatory system</keyword>
<dbReference type="PROSITE" id="PS50112">
    <property type="entry name" value="PAS"/>
    <property type="match status" value="1"/>
</dbReference>
<feature type="domain" description="PAC" evidence="11">
    <location>
        <begin position="194"/>
        <end position="253"/>
    </location>
</feature>
<dbReference type="Gene3D" id="3.30.565.10">
    <property type="entry name" value="Histidine kinase-like ATPase, C-terminal domain"/>
    <property type="match status" value="1"/>
</dbReference>
<dbReference type="Gene3D" id="1.10.287.130">
    <property type="match status" value="1"/>
</dbReference>
<feature type="domain" description="PAS" evidence="10">
    <location>
        <begin position="130"/>
        <end position="175"/>
    </location>
</feature>
<keyword evidence="6" id="KW-0418">Kinase</keyword>
<dbReference type="InterPro" id="IPR004358">
    <property type="entry name" value="Sig_transdc_His_kin-like_C"/>
</dbReference>
<dbReference type="SUPFAM" id="SSF55785">
    <property type="entry name" value="PYP-like sensor domain (PAS domain)"/>
    <property type="match status" value="1"/>
</dbReference>
<comment type="caution">
    <text evidence="12">The sequence shown here is derived from an EMBL/GenBank/DDBJ whole genome shotgun (WGS) entry which is preliminary data.</text>
</comment>
<dbReference type="CDD" id="cd00130">
    <property type="entry name" value="PAS"/>
    <property type="match status" value="1"/>
</dbReference>
<evidence type="ECO:0000313" key="13">
    <source>
        <dbReference type="Proteomes" id="UP000295418"/>
    </source>
</evidence>
<evidence type="ECO:0000313" key="12">
    <source>
        <dbReference type="EMBL" id="TCZ78943.1"/>
    </source>
</evidence>
<comment type="catalytic activity">
    <reaction evidence="1">
        <text>ATP + protein L-histidine = ADP + protein N-phospho-L-histidine.</text>
        <dbReference type="EC" id="2.7.13.3"/>
    </reaction>
</comment>
<keyword evidence="13" id="KW-1185">Reference proteome</keyword>
<dbReference type="PRINTS" id="PR00344">
    <property type="entry name" value="BCTRLSENSOR"/>
</dbReference>
<dbReference type="Pfam" id="PF02518">
    <property type="entry name" value="HATPase_c"/>
    <property type="match status" value="1"/>
</dbReference>
<dbReference type="SMART" id="SM00387">
    <property type="entry name" value="HATPase_c"/>
    <property type="match status" value="1"/>
</dbReference>
<dbReference type="AlphaFoldDB" id="A0A4R4EHW1"/>
<dbReference type="RefSeq" id="WP_132417395.1">
    <property type="nucleotide sequence ID" value="NZ_SKFG01000004.1"/>
</dbReference>
<dbReference type="InterPro" id="IPR035965">
    <property type="entry name" value="PAS-like_dom_sf"/>
</dbReference>
<dbReference type="OrthoDB" id="9815750at2"/>
<dbReference type="PANTHER" id="PTHR43065">
    <property type="entry name" value="SENSOR HISTIDINE KINASE"/>
    <property type="match status" value="1"/>
</dbReference>
<dbReference type="SUPFAM" id="SSF55874">
    <property type="entry name" value="ATPase domain of HSP90 chaperone/DNA topoisomerase II/histidine kinase"/>
    <property type="match status" value="1"/>
</dbReference>
<evidence type="ECO:0000256" key="3">
    <source>
        <dbReference type="ARBA" id="ARBA00022553"/>
    </source>
</evidence>
<dbReference type="PANTHER" id="PTHR43065:SF10">
    <property type="entry name" value="PEROXIDE STRESS-ACTIVATED HISTIDINE KINASE MAK3"/>
    <property type="match status" value="1"/>
</dbReference>
<dbReference type="InterPro" id="IPR003661">
    <property type="entry name" value="HisK_dim/P_dom"/>
</dbReference>
<evidence type="ECO:0000256" key="5">
    <source>
        <dbReference type="ARBA" id="ARBA00022741"/>
    </source>
</evidence>
<keyword evidence="4" id="KW-0808">Transferase</keyword>
<dbReference type="CDD" id="cd00082">
    <property type="entry name" value="HisKA"/>
    <property type="match status" value="1"/>
</dbReference>
<evidence type="ECO:0000256" key="6">
    <source>
        <dbReference type="ARBA" id="ARBA00022777"/>
    </source>
</evidence>
<proteinExistence type="predicted"/>
<dbReference type="SMART" id="SM00091">
    <property type="entry name" value="PAS"/>
    <property type="match status" value="2"/>
</dbReference>
<evidence type="ECO:0000259" key="11">
    <source>
        <dbReference type="PROSITE" id="PS50113"/>
    </source>
</evidence>
<evidence type="ECO:0000256" key="8">
    <source>
        <dbReference type="ARBA" id="ARBA00023012"/>
    </source>
</evidence>
<gene>
    <name evidence="12" type="ORF">E0485_07745</name>
</gene>
<sequence>MTDKNWTETWLDIDNHWNLYFMFPMVFVDLIHAETLYNHSFVALTGYTSEQLVHKPLDGIVSFDVPISEIYEHSYPNPPSFTMESSRIAYATTATNQKIPMEYFVVKMKTRPQSYVIVFRQMEEVAQSLFQRFSKTFLQDVNLGVILINADYRLVEISDMACKILGLDKEETVGKPVEDVFANVPLEYQLVQRTLLDGIIVRNHAVSWTNGQKRYDLLLDSNVLREEDGRIVGAYLFFKDVTNLRSLEEQVQRSDRLSMIGQIAAGTAHEIRNPLTSIKGFLQLFRNSFEGRGMVREQGYVDLMLTEITRVNEMLNEFLMLSKPKHAKYKQTNISHVLLNILPIIQGEAILHQVMLHYNSHPDLPLVVADQEMLKQVFLNICKNGIEAMNDGGGTLTVTEKVDIEDRYVWIEIHDTGPGIPIYVMDKIFDPFFTTKDDATGLGLSVCQRIIHEIGGNIRVSSKGFGTTFTICIPYQ</sequence>
<dbReference type="InterPro" id="IPR005467">
    <property type="entry name" value="His_kinase_dom"/>
</dbReference>
<evidence type="ECO:0000256" key="2">
    <source>
        <dbReference type="ARBA" id="ARBA00012438"/>
    </source>
</evidence>
<evidence type="ECO:0000256" key="4">
    <source>
        <dbReference type="ARBA" id="ARBA00022679"/>
    </source>
</evidence>
<dbReference type="EMBL" id="SKFG01000004">
    <property type="protein sequence ID" value="TCZ78943.1"/>
    <property type="molecule type" value="Genomic_DNA"/>
</dbReference>
<dbReference type="NCBIfam" id="TIGR00229">
    <property type="entry name" value="sensory_box"/>
    <property type="match status" value="1"/>
</dbReference>
<dbReference type="PROSITE" id="PS50109">
    <property type="entry name" value="HIS_KIN"/>
    <property type="match status" value="1"/>
</dbReference>
<dbReference type="GO" id="GO:0000155">
    <property type="term" value="F:phosphorelay sensor kinase activity"/>
    <property type="evidence" value="ECO:0007669"/>
    <property type="project" value="InterPro"/>
</dbReference>
<evidence type="ECO:0000256" key="1">
    <source>
        <dbReference type="ARBA" id="ARBA00000085"/>
    </source>
</evidence>
<evidence type="ECO:0000259" key="9">
    <source>
        <dbReference type="PROSITE" id="PS50109"/>
    </source>
</evidence>
<dbReference type="InterPro" id="IPR003594">
    <property type="entry name" value="HATPase_dom"/>
</dbReference>
<organism evidence="12 13">
    <name type="scientific">Paenibacillus albiflavus</name>
    <dbReference type="NCBI Taxonomy" id="2545760"/>
    <lineage>
        <taxon>Bacteria</taxon>
        <taxon>Bacillati</taxon>
        <taxon>Bacillota</taxon>
        <taxon>Bacilli</taxon>
        <taxon>Bacillales</taxon>
        <taxon>Paenibacillaceae</taxon>
        <taxon>Paenibacillus</taxon>
    </lineage>
</organism>
<dbReference type="InterPro" id="IPR036890">
    <property type="entry name" value="HATPase_C_sf"/>
</dbReference>
<dbReference type="GO" id="GO:0005524">
    <property type="term" value="F:ATP binding"/>
    <property type="evidence" value="ECO:0007669"/>
    <property type="project" value="UniProtKB-KW"/>
</dbReference>
<reference evidence="12 13" key="1">
    <citation type="submission" date="2019-03" db="EMBL/GenBank/DDBJ databases">
        <authorList>
            <person name="Kim M.K.M."/>
        </authorList>
    </citation>
    <scope>NUCLEOTIDE SEQUENCE [LARGE SCALE GENOMIC DNA]</scope>
    <source>
        <strain evidence="12 13">18JY21-1</strain>
    </source>
</reference>
<accession>A0A4R4EHW1</accession>
<keyword evidence="3" id="KW-0597">Phosphoprotein</keyword>
<dbReference type="InterPro" id="IPR036097">
    <property type="entry name" value="HisK_dim/P_sf"/>
</dbReference>
<name>A0A4R4EHW1_9BACL</name>
<dbReference type="PROSITE" id="PS50113">
    <property type="entry name" value="PAC"/>
    <property type="match status" value="1"/>
</dbReference>
<dbReference type="EC" id="2.7.13.3" evidence="2"/>
<dbReference type="Gene3D" id="3.30.450.20">
    <property type="entry name" value="PAS domain"/>
    <property type="match status" value="1"/>
</dbReference>
<dbReference type="Proteomes" id="UP000295418">
    <property type="component" value="Unassembled WGS sequence"/>
</dbReference>
<dbReference type="InterPro" id="IPR000014">
    <property type="entry name" value="PAS"/>
</dbReference>
<keyword evidence="5" id="KW-0547">Nucleotide-binding</keyword>
<evidence type="ECO:0000256" key="7">
    <source>
        <dbReference type="ARBA" id="ARBA00022840"/>
    </source>
</evidence>
<dbReference type="Pfam" id="PF13426">
    <property type="entry name" value="PAS_9"/>
    <property type="match status" value="2"/>
</dbReference>
<dbReference type="InterPro" id="IPR000700">
    <property type="entry name" value="PAS-assoc_C"/>
</dbReference>
<dbReference type="SUPFAM" id="SSF47384">
    <property type="entry name" value="Homodimeric domain of signal transducing histidine kinase"/>
    <property type="match status" value="1"/>
</dbReference>
<feature type="domain" description="Histidine kinase" evidence="9">
    <location>
        <begin position="266"/>
        <end position="476"/>
    </location>
</feature>
<dbReference type="Pfam" id="PF00512">
    <property type="entry name" value="HisKA"/>
    <property type="match status" value="1"/>
</dbReference>
<keyword evidence="7" id="KW-0067">ATP-binding</keyword>
<dbReference type="SMART" id="SM00388">
    <property type="entry name" value="HisKA"/>
    <property type="match status" value="1"/>
</dbReference>
<protein>
    <recommendedName>
        <fullName evidence="2">histidine kinase</fullName>
        <ecNumber evidence="2">2.7.13.3</ecNumber>
    </recommendedName>
</protein>